<feature type="transmembrane region" description="Helical" evidence="1">
    <location>
        <begin position="522"/>
        <end position="546"/>
    </location>
</feature>
<keyword evidence="1" id="KW-0472">Membrane</keyword>
<organism evidence="2 3">
    <name type="scientific">Pendulispora albinea</name>
    <dbReference type="NCBI Taxonomy" id="2741071"/>
    <lineage>
        <taxon>Bacteria</taxon>
        <taxon>Pseudomonadati</taxon>
        <taxon>Myxococcota</taxon>
        <taxon>Myxococcia</taxon>
        <taxon>Myxococcales</taxon>
        <taxon>Sorangiineae</taxon>
        <taxon>Pendulisporaceae</taxon>
        <taxon>Pendulispora</taxon>
    </lineage>
</organism>
<dbReference type="Pfam" id="PF00873">
    <property type="entry name" value="ACR_tran"/>
    <property type="match status" value="1"/>
</dbReference>
<dbReference type="Gene3D" id="3.30.70.1430">
    <property type="entry name" value="Multidrug efflux transporter AcrB pore domain"/>
    <property type="match status" value="2"/>
</dbReference>
<accession>A0ABZ2LWG9</accession>
<dbReference type="Gene3D" id="1.20.1640.10">
    <property type="entry name" value="Multidrug efflux transporter AcrB transmembrane domain"/>
    <property type="match status" value="2"/>
</dbReference>
<feature type="transmembrane region" description="Helical" evidence="1">
    <location>
        <begin position="20"/>
        <end position="42"/>
    </location>
</feature>
<dbReference type="SUPFAM" id="SSF82693">
    <property type="entry name" value="Multidrug efflux transporter AcrB pore domain, PN1, PN2, PC1 and PC2 subdomains"/>
    <property type="match status" value="3"/>
</dbReference>
<feature type="transmembrane region" description="Helical" evidence="1">
    <location>
        <begin position="400"/>
        <end position="422"/>
    </location>
</feature>
<feature type="transmembrane region" description="Helical" evidence="1">
    <location>
        <begin position="864"/>
        <end position="883"/>
    </location>
</feature>
<evidence type="ECO:0000313" key="3">
    <source>
        <dbReference type="Proteomes" id="UP001370348"/>
    </source>
</evidence>
<dbReference type="Gene3D" id="3.30.70.1440">
    <property type="entry name" value="Multidrug efflux transporter AcrB pore domain"/>
    <property type="match status" value="1"/>
</dbReference>
<keyword evidence="3" id="KW-1185">Reference proteome</keyword>
<keyword evidence="1" id="KW-1133">Transmembrane helix</keyword>
<evidence type="ECO:0000256" key="1">
    <source>
        <dbReference type="SAM" id="Phobius"/>
    </source>
</evidence>
<proteinExistence type="predicted"/>
<sequence length="1048" mass="111794">MSEQRAAEGRRKFNLSEWAIGQQSLVIFLMLISVAAGIWSYVRLSRNEDPAFTIKTMVVAASWPGATTEDTTRFVTDKLELKLEETPYLDRLESYTKSGESVVFVNLRDDTPPSAVQDVWYQVRKKMADVAPALPNGVQGPIFDDEFGDTFGIIFGFTAEGFSERELRDRVDTVRAALLQTPDIGKAILLGVQEEQIVVEFSPAGLAAHNLDPDTVLQALAAQNAVAPSGVVRLPDEKVALRVSGAFTSEESVRAIILRIGERYVPLTDLATVARRRADPAAPMFRVDGQPAIGLAVSMAPAGNLLDFGRAIREKMAAVAETLPHGIEVHEVADQSAVVQGAVGGFVKVLVEAIVIVLVVSFLSLGLRAGLVVSISIPLVLALTFVGMDIAGIGLQRVSLGALIIALGLLVDDAMITVEAMVSKLESGWSVKRAATYAYESTAFPMLTGTLVMIAGFVPVGFAASSAGEYCFSLFLVVLISLLASWIVAVLFSPLIGTWVLPRALPAHAHGEGRMLGWLQRAVRWTFARSWSTAAICLVALAAAVFGSTKLEQQFFPQSDRPDLLVSVTLPQNASLEATSAKAEQVEALLKDDPNVDHYSTYVGSGAIRFYLPMDVLLTNDNVTQVVVVTKSLEARDAVRAKLEAAFETTLSDTIARAMPLELGPPVGWPLKYRVTGPDVAKSREYAMQLANVVAENPNARDVNLSSGEPQKSVQVRVRQSEARALGLSSQDVASVLATTFSGAAVTSVRDGNRMVDVVVRGAHGERQDMATLVNLQIPTPGGKRVPLGQVADIAYGVEEPIIWRRRREPVVTVQADVVAGIQPQTVSEQLAPEVERFRSQLPQGYAVQEGGAAEESEKGNQSVFAVVPAMIGIIVTLLMLQLRSFSRTAIAMLTAPFGLIGIVAAMLPTHTPMGFVAQLGVIALAGMIIRNAVILIEEVDGNVAAGKAPADAILAAVAHRARPILLTACAAILGMVPIASQVFWGPMAYAIIGGLTAATIMTLTVLPCALFALLGWEARARAKSSADGDPDENAAAISLHDASEVVR</sequence>
<feature type="transmembrane region" description="Helical" evidence="1">
    <location>
        <begin position="443"/>
        <end position="462"/>
    </location>
</feature>
<dbReference type="Gene3D" id="3.30.70.1320">
    <property type="entry name" value="Multidrug efflux transporter AcrB pore domain like"/>
    <property type="match status" value="1"/>
</dbReference>
<dbReference type="PANTHER" id="PTHR32063:SF64">
    <property type="entry name" value="ACRB_ACRD_ACRF FAMILY PROTEIN"/>
    <property type="match status" value="1"/>
</dbReference>
<dbReference type="PRINTS" id="PR00702">
    <property type="entry name" value="ACRIFLAVINRP"/>
</dbReference>
<keyword evidence="1" id="KW-0812">Transmembrane</keyword>
<name>A0ABZ2LWG9_9BACT</name>
<gene>
    <name evidence="2" type="ORF">LZC94_46665</name>
</gene>
<dbReference type="EMBL" id="CP089984">
    <property type="protein sequence ID" value="WXB15293.1"/>
    <property type="molecule type" value="Genomic_DNA"/>
</dbReference>
<dbReference type="Gene3D" id="3.30.2090.10">
    <property type="entry name" value="Multidrug efflux transporter AcrB TolC docking domain, DN and DC subdomains"/>
    <property type="match status" value="2"/>
</dbReference>
<dbReference type="InterPro" id="IPR001036">
    <property type="entry name" value="Acrflvin-R"/>
</dbReference>
<dbReference type="Proteomes" id="UP001370348">
    <property type="component" value="Chromosome"/>
</dbReference>
<feature type="transmembrane region" description="Helical" evidence="1">
    <location>
        <begin position="372"/>
        <end position="394"/>
    </location>
</feature>
<feature type="transmembrane region" description="Helical" evidence="1">
    <location>
        <begin position="345"/>
        <end position="365"/>
    </location>
</feature>
<protein>
    <submittedName>
        <fullName evidence="2">Efflux RND transporter permease subunit</fullName>
    </submittedName>
</protein>
<evidence type="ECO:0000313" key="2">
    <source>
        <dbReference type="EMBL" id="WXB15293.1"/>
    </source>
</evidence>
<dbReference type="SUPFAM" id="SSF82866">
    <property type="entry name" value="Multidrug efflux transporter AcrB transmembrane domain"/>
    <property type="match status" value="2"/>
</dbReference>
<dbReference type="PANTHER" id="PTHR32063">
    <property type="match status" value="1"/>
</dbReference>
<dbReference type="RefSeq" id="WP_394824918.1">
    <property type="nucleotide sequence ID" value="NZ_CP089984.1"/>
</dbReference>
<feature type="transmembrane region" description="Helical" evidence="1">
    <location>
        <begin position="965"/>
        <end position="985"/>
    </location>
</feature>
<feature type="transmembrane region" description="Helical" evidence="1">
    <location>
        <begin position="474"/>
        <end position="501"/>
    </location>
</feature>
<dbReference type="SUPFAM" id="SSF82714">
    <property type="entry name" value="Multidrug efflux transporter AcrB TolC docking domain, DN and DC subdomains"/>
    <property type="match status" value="2"/>
</dbReference>
<reference evidence="2 3" key="1">
    <citation type="submission" date="2021-12" db="EMBL/GenBank/DDBJ databases">
        <title>Discovery of the Pendulisporaceae a myxobacterial family with distinct sporulation behavior and unique specialized metabolism.</title>
        <authorList>
            <person name="Garcia R."/>
            <person name="Popoff A."/>
            <person name="Bader C.D."/>
            <person name="Loehr J."/>
            <person name="Walesch S."/>
            <person name="Walt C."/>
            <person name="Boldt J."/>
            <person name="Bunk B."/>
            <person name="Haeckl F.J.F.P.J."/>
            <person name="Gunesch A.P."/>
            <person name="Birkelbach J."/>
            <person name="Nuebel U."/>
            <person name="Pietschmann T."/>
            <person name="Bach T."/>
            <person name="Mueller R."/>
        </authorList>
    </citation>
    <scope>NUCLEOTIDE SEQUENCE [LARGE SCALE GENOMIC DNA]</scope>
    <source>
        <strain evidence="2 3">MSr11954</strain>
    </source>
</reference>
<feature type="transmembrane region" description="Helical" evidence="1">
    <location>
        <begin position="991"/>
        <end position="1015"/>
    </location>
</feature>
<dbReference type="InterPro" id="IPR027463">
    <property type="entry name" value="AcrB_DN_DC_subdom"/>
</dbReference>